<name>A0A915ZZV1_9GLOM</name>
<comment type="caution">
    <text evidence="1">The sequence shown here is derived from an EMBL/GenBank/DDBJ whole genome shotgun (WGS) entry which is preliminary data.</text>
</comment>
<dbReference type="Proteomes" id="UP000684084">
    <property type="component" value="Unassembled WGS sequence"/>
</dbReference>
<dbReference type="OrthoDB" id="2315391at2759"/>
<evidence type="ECO:0008006" key="3">
    <source>
        <dbReference type="Google" id="ProtNLM"/>
    </source>
</evidence>
<protein>
    <recommendedName>
        <fullName evidence="3">Crinkler family protein</fullName>
    </recommendedName>
</protein>
<evidence type="ECO:0000313" key="2">
    <source>
        <dbReference type="Proteomes" id="UP000684084"/>
    </source>
</evidence>
<sequence length="510" mass="60134">MTFQEFCIILEQYRDSFNNFHFNVVIREIRKALNLSDKHLFFLYLHIDEFQLIDSWDKKDKSNPLTKFFYNMIHNISEFMLKSALSAFVQPFLSGTAPLAVIEQKEASRISFVFVDCPLLNDQSIIRITDHFAEKFNAGIANYAYYAYKWKYCRQMLQLLRDTGGYCLDDNNPALTIRSLEHDKHIILSSVEQSDECNVFLINMPFYFIYLYNDILCIVKPTLVHLFYDERMYWEEWEVFVAYHEAFRTNLAIKKGKTTMTLRELYPNADKLDVDFDVSVELKPLRVCEANEQFPHTNPLTEKHDGKIIDWQSGNVVVINGSSAPFADVFLVRTLVHIEFKKFLMSNQCKWDYVSKKMPESKVEEEDEKNLKSFYTAVDDDDDNYILITIIFTSQPYKKEKHESGVLVISKEDFKKHFGPVFSSQASFAITRDANPNFWKKNRLKNVLDGIGNVLIDNVIKKRPYYSDEDYYIKNPEAKKMPKMDYFPFDVQKMDYFPFDVSEILDIENR</sequence>
<organism evidence="1 2">
    <name type="scientific">Rhizophagus irregularis</name>
    <dbReference type="NCBI Taxonomy" id="588596"/>
    <lineage>
        <taxon>Eukaryota</taxon>
        <taxon>Fungi</taxon>
        <taxon>Fungi incertae sedis</taxon>
        <taxon>Mucoromycota</taxon>
        <taxon>Glomeromycotina</taxon>
        <taxon>Glomeromycetes</taxon>
        <taxon>Glomerales</taxon>
        <taxon>Glomeraceae</taxon>
        <taxon>Rhizophagus</taxon>
    </lineage>
</organism>
<evidence type="ECO:0000313" key="1">
    <source>
        <dbReference type="EMBL" id="CAB5393653.1"/>
    </source>
</evidence>
<proteinExistence type="predicted"/>
<dbReference type="EMBL" id="CAGKOT010000084">
    <property type="protein sequence ID" value="CAB5393653.1"/>
    <property type="molecule type" value="Genomic_DNA"/>
</dbReference>
<reference evidence="1" key="1">
    <citation type="submission" date="2020-05" db="EMBL/GenBank/DDBJ databases">
        <authorList>
            <person name="Rincon C."/>
            <person name="Sanders R I."/>
            <person name="Robbins C."/>
            <person name="Chaturvedi A."/>
        </authorList>
    </citation>
    <scope>NUCLEOTIDE SEQUENCE</scope>
    <source>
        <strain evidence="1">CHB12</strain>
    </source>
</reference>
<dbReference type="AlphaFoldDB" id="A0A915ZZV1"/>
<gene>
    <name evidence="1" type="ORF">CHRIB12_LOCUS22947</name>
</gene>
<accession>A0A915ZZV1</accession>